<dbReference type="InterPro" id="IPR009614">
    <property type="entry name" value="YoeB_toxin"/>
</dbReference>
<evidence type="ECO:0000256" key="3">
    <source>
        <dbReference type="ARBA" id="ARBA00022722"/>
    </source>
</evidence>
<dbReference type="Gene3D" id="3.30.2310.20">
    <property type="entry name" value="RelE-like"/>
    <property type="match status" value="1"/>
</dbReference>
<evidence type="ECO:0000256" key="6">
    <source>
        <dbReference type="ARBA" id="ARBA00030388"/>
    </source>
</evidence>
<keyword evidence="8" id="KW-1185">Reference proteome</keyword>
<dbReference type="PANTHER" id="PTHR38039:SF1">
    <property type="entry name" value="TOXIN YOEB"/>
    <property type="match status" value="1"/>
</dbReference>
<dbReference type="Proteomes" id="UP000717634">
    <property type="component" value="Unassembled WGS sequence"/>
</dbReference>
<comment type="caution">
    <text evidence="7">The sequence shown here is derived from an EMBL/GenBank/DDBJ whole genome shotgun (WGS) entry which is preliminary data.</text>
</comment>
<proteinExistence type="inferred from homology"/>
<dbReference type="RefSeq" id="WP_168672856.1">
    <property type="nucleotide sequence ID" value="NZ_JAAVTK010000004.1"/>
</dbReference>
<keyword evidence="5 7" id="KW-0378">Hydrolase</keyword>
<comment type="similarity">
    <text evidence="1">Belongs to the YoeB family.</text>
</comment>
<evidence type="ECO:0000256" key="4">
    <source>
        <dbReference type="ARBA" id="ARBA00022759"/>
    </source>
</evidence>
<evidence type="ECO:0000256" key="5">
    <source>
        <dbReference type="ARBA" id="ARBA00022801"/>
    </source>
</evidence>
<dbReference type="NCBIfam" id="TIGR02116">
    <property type="entry name" value="toxin_Txe_YoeB"/>
    <property type="match status" value="1"/>
</dbReference>
<sequence length="87" mass="10615">MRNIVFTPNAFEHYQYWQESDRKTVRKINQLLRECQRTPFEGTGKPEPLKGEFSGFWSRRITQEHRLVYEVDANNIFVISCRYHYEK</sequence>
<organism evidence="7 8">
    <name type="scientific">Hymenobacter artigasi</name>
    <dbReference type="NCBI Taxonomy" id="2719616"/>
    <lineage>
        <taxon>Bacteria</taxon>
        <taxon>Pseudomonadati</taxon>
        <taxon>Bacteroidota</taxon>
        <taxon>Cytophagia</taxon>
        <taxon>Cytophagales</taxon>
        <taxon>Hymenobacteraceae</taxon>
        <taxon>Hymenobacter</taxon>
    </lineage>
</organism>
<name>A0ABX1HH87_9BACT</name>
<dbReference type="GO" id="GO:0016787">
    <property type="term" value="F:hydrolase activity"/>
    <property type="evidence" value="ECO:0007669"/>
    <property type="project" value="UniProtKB-KW"/>
</dbReference>
<dbReference type="EMBL" id="JAAVTK010000004">
    <property type="protein sequence ID" value="NKI89215.1"/>
    <property type="molecule type" value="Genomic_DNA"/>
</dbReference>
<gene>
    <name evidence="7" type="ORF">HBN54_001810</name>
</gene>
<dbReference type="Pfam" id="PF06769">
    <property type="entry name" value="YoeB_toxin"/>
    <property type="match status" value="1"/>
</dbReference>
<reference evidence="7 8" key="1">
    <citation type="submission" date="2020-03" db="EMBL/GenBank/DDBJ databases">
        <title>Genomic Encyclopedia of Type Strains, Phase IV (KMG-V): Genome sequencing to study the core and pangenomes of soil and plant-associated prokaryotes.</title>
        <authorList>
            <person name="Whitman W."/>
        </authorList>
    </citation>
    <scope>NUCLEOTIDE SEQUENCE [LARGE SCALE GENOMIC DNA]</scope>
    <source>
        <strain evidence="7 8">1B</strain>
    </source>
</reference>
<dbReference type="InterPro" id="IPR035093">
    <property type="entry name" value="RelE/ParE_toxin_dom_sf"/>
</dbReference>
<evidence type="ECO:0000256" key="2">
    <source>
        <dbReference type="ARBA" id="ARBA00022649"/>
    </source>
</evidence>
<evidence type="ECO:0000313" key="7">
    <source>
        <dbReference type="EMBL" id="NKI89215.1"/>
    </source>
</evidence>
<keyword evidence="3" id="KW-0540">Nuclease</keyword>
<evidence type="ECO:0000313" key="8">
    <source>
        <dbReference type="Proteomes" id="UP000717634"/>
    </source>
</evidence>
<dbReference type="SUPFAM" id="SSF143011">
    <property type="entry name" value="RelE-like"/>
    <property type="match status" value="1"/>
</dbReference>
<dbReference type="PANTHER" id="PTHR38039">
    <property type="entry name" value="TOXIN YOEB"/>
    <property type="match status" value="1"/>
</dbReference>
<evidence type="ECO:0000256" key="1">
    <source>
        <dbReference type="ARBA" id="ARBA00008172"/>
    </source>
</evidence>
<keyword evidence="2" id="KW-1277">Toxin-antitoxin system</keyword>
<keyword evidence="4" id="KW-0255">Endonuclease</keyword>
<accession>A0ABX1HH87</accession>
<protein>
    <recommendedName>
        <fullName evidence="6">Putative mRNA interferase YoeB</fullName>
    </recommendedName>
</protein>